<dbReference type="InterPro" id="IPR018466">
    <property type="entry name" value="Kre9/Knh1-like_N"/>
</dbReference>
<reference evidence="5 6" key="1">
    <citation type="journal article" date="2018" name="New Phytol.">
        <title>Phylogenomics of Endogonaceae and evolution of mycorrhizas within Mucoromycota.</title>
        <authorList>
            <person name="Chang Y."/>
            <person name="Desiro A."/>
            <person name="Na H."/>
            <person name="Sandor L."/>
            <person name="Lipzen A."/>
            <person name="Clum A."/>
            <person name="Barry K."/>
            <person name="Grigoriev I.V."/>
            <person name="Martin F.M."/>
            <person name="Stajich J.E."/>
            <person name="Smith M.E."/>
            <person name="Bonito G."/>
            <person name="Spatafora J.W."/>
        </authorList>
    </citation>
    <scope>NUCLEOTIDE SEQUENCE [LARGE SCALE GENOMIC DNA]</scope>
    <source>
        <strain evidence="5 6">AD002</strain>
    </source>
</reference>
<evidence type="ECO:0000313" key="6">
    <source>
        <dbReference type="Proteomes" id="UP000274822"/>
    </source>
</evidence>
<feature type="transmembrane region" description="Helical" evidence="2">
    <location>
        <begin position="204"/>
        <end position="221"/>
    </location>
</feature>
<dbReference type="AlphaFoldDB" id="A0A433QBK0"/>
<sequence length="222" mass="23162">MVKLAFCFALLLLSVGLARAGSVWIVQIPALKTTFTTGKINKIVWIVAPNPAKTTPDPANIRIDLLEGPGPTVGSVVVMSITNKTSLTGLHFDWNVSTTLSTNSDYFIRIGTDSSDFVYSALFNINNPPPPVTSVVIVTSTIAVNATTTADRNSTSTSTSTTTSTSTAGLANATTVYATITASGMYNITPYAIEPSGASITGGLGMWTVAMAAVMTGLMAIW</sequence>
<evidence type="ECO:0000313" key="5">
    <source>
        <dbReference type="EMBL" id="RUS27104.1"/>
    </source>
</evidence>
<evidence type="ECO:0000256" key="2">
    <source>
        <dbReference type="SAM" id="Phobius"/>
    </source>
</evidence>
<dbReference type="Proteomes" id="UP000274822">
    <property type="component" value="Unassembled WGS sequence"/>
</dbReference>
<organism evidence="5 6">
    <name type="scientific">Jimgerdemannia flammicorona</name>
    <dbReference type="NCBI Taxonomy" id="994334"/>
    <lineage>
        <taxon>Eukaryota</taxon>
        <taxon>Fungi</taxon>
        <taxon>Fungi incertae sedis</taxon>
        <taxon>Mucoromycota</taxon>
        <taxon>Mucoromycotina</taxon>
        <taxon>Endogonomycetes</taxon>
        <taxon>Endogonales</taxon>
        <taxon>Endogonaceae</taxon>
        <taxon>Jimgerdemannia</taxon>
    </lineage>
</organism>
<proteinExistence type="predicted"/>
<keyword evidence="2" id="KW-0812">Transmembrane</keyword>
<name>A0A433QBK0_9FUNG</name>
<dbReference type="EMBL" id="RBNJ01009037">
    <property type="protein sequence ID" value="RUS27104.1"/>
    <property type="molecule type" value="Genomic_DNA"/>
</dbReference>
<keyword evidence="6" id="KW-1185">Reference proteome</keyword>
<accession>A0A433QBK0</accession>
<dbReference type="PANTHER" id="PTHR40633">
    <property type="entry name" value="MATRIX PROTEIN, PUTATIVE (AFU_ORTHOLOGUE AFUA_8G05410)-RELATED"/>
    <property type="match status" value="1"/>
</dbReference>
<dbReference type="InterPro" id="IPR052982">
    <property type="entry name" value="SRP1/TIP1-like"/>
</dbReference>
<comment type="caution">
    <text evidence="5">The sequence shown here is derived from an EMBL/GenBank/DDBJ whole genome shotgun (WGS) entry which is preliminary data.</text>
</comment>
<evidence type="ECO:0000259" key="4">
    <source>
        <dbReference type="Pfam" id="PF10342"/>
    </source>
</evidence>
<feature type="signal peptide" evidence="3">
    <location>
        <begin position="1"/>
        <end position="20"/>
    </location>
</feature>
<evidence type="ECO:0000256" key="1">
    <source>
        <dbReference type="ARBA" id="ARBA00022729"/>
    </source>
</evidence>
<keyword evidence="2" id="KW-0472">Membrane</keyword>
<dbReference type="PANTHER" id="PTHR40633:SF1">
    <property type="entry name" value="GPI ANCHORED SERINE-THREONINE RICH PROTEIN (AFU_ORTHOLOGUE AFUA_1G03630)"/>
    <property type="match status" value="1"/>
</dbReference>
<dbReference type="Pfam" id="PF10342">
    <property type="entry name" value="Kre9_KNH"/>
    <property type="match status" value="1"/>
</dbReference>
<keyword evidence="1 3" id="KW-0732">Signal</keyword>
<protein>
    <recommendedName>
        <fullName evidence="4">Yeast cell wall synthesis Kre9/Knh1-like N-terminal domain-containing protein</fullName>
    </recommendedName>
</protein>
<feature type="chain" id="PRO_5019070529" description="Yeast cell wall synthesis Kre9/Knh1-like N-terminal domain-containing protein" evidence="3">
    <location>
        <begin position="21"/>
        <end position="222"/>
    </location>
</feature>
<evidence type="ECO:0000256" key="3">
    <source>
        <dbReference type="SAM" id="SignalP"/>
    </source>
</evidence>
<feature type="domain" description="Yeast cell wall synthesis Kre9/Knh1-like N-terminal" evidence="4">
    <location>
        <begin position="29"/>
        <end position="125"/>
    </location>
</feature>
<gene>
    <name evidence="5" type="ORF">BC938DRAFT_483708</name>
</gene>
<keyword evidence="2" id="KW-1133">Transmembrane helix</keyword>